<dbReference type="PANTHER" id="PTHR23117">
    <property type="entry name" value="GUANYLATE KINASE-RELATED"/>
    <property type="match status" value="1"/>
</dbReference>
<keyword evidence="5" id="KW-0418">Kinase</keyword>
<reference evidence="7" key="1">
    <citation type="submission" date="2025-08" db="UniProtKB">
        <authorList>
            <consortium name="Ensembl"/>
        </authorList>
    </citation>
    <scope>IDENTIFICATION</scope>
</reference>
<dbReference type="GO" id="GO:0005524">
    <property type="term" value="F:ATP binding"/>
    <property type="evidence" value="ECO:0007669"/>
    <property type="project" value="UniProtKB-KW"/>
</dbReference>
<dbReference type="Gene3D" id="3.40.50.300">
    <property type="entry name" value="P-loop containing nucleotide triphosphate hydrolases"/>
    <property type="match status" value="1"/>
</dbReference>
<dbReference type="SMART" id="SM00072">
    <property type="entry name" value="GuKc"/>
    <property type="match status" value="1"/>
</dbReference>
<dbReference type="FunFam" id="3.30.63.10:FF:000002">
    <property type="entry name" value="Guanylate kinase 1"/>
    <property type="match status" value="1"/>
</dbReference>
<dbReference type="PROSITE" id="PS50052">
    <property type="entry name" value="GUANYLATE_KINASE_2"/>
    <property type="match status" value="1"/>
</dbReference>
<evidence type="ECO:0000256" key="5">
    <source>
        <dbReference type="ARBA" id="ARBA00022777"/>
    </source>
</evidence>
<dbReference type="SUPFAM" id="SSF52540">
    <property type="entry name" value="P-loop containing nucleoside triphosphate hydrolases"/>
    <property type="match status" value="1"/>
</dbReference>
<evidence type="ECO:0000256" key="1">
    <source>
        <dbReference type="ARBA" id="ARBA00005790"/>
    </source>
</evidence>
<protein>
    <recommendedName>
        <fullName evidence="2">guanylate kinase</fullName>
        <ecNumber evidence="2">2.7.4.8</ecNumber>
    </recommendedName>
</protein>
<dbReference type="CDD" id="cd00071">
    <property type="entry name" value="GMPK"/>
    <property type="match status" value="1"/>
</dbReference>
<keyword evidence="8" id="KW-1185">Reference proteome</keyword>
<evidence type="ECO:0000256" key="4">
    <source>
        <dbReference type="ARBA" id="ARBA00022741"/>
    </source>
</evidence>
<evidence type="ECO:0000256" key="3">
    <source>
        <dbReference type="ARBA" id="ARBA00022679"/>
    </source>
</evidence>
<comment type="similarity">
    <text evidence="1">Belongs to the guanylate kinase family.</text>
</comment>
<sequence length="190" mass="21591">MSLEAEGFHGQGPHEPPGLAQFIWNLRIENTTRQPRVGEVNGKEYHFVTRDQMQKEIDAGEFIEHAEFSGNIYGTSKAAVQAVQARNQICVLDIDLQGVKSIKKTDLKPIYISVQAPSIEVLEKRLRDRRTESEESLQKRLNTARVDMELSNEPGLFDLIIVNNDLQKAYSELKEILAEEIQKIQDSKNS</sequence>
<dbReference type="AlphaFoldDB" id="A0A8C3F358"/>
<keyword evidence="4" id="KW-0547">Nucleotide-binding</keyword>
<accession>A0A8C3F358</accession>
<dbReference type="Gene3D" id="3.30.63.10">
    <property type="entry name" value="Guanylate Kinase phosphate binding domain"/>
    <property type="match status" value="1"/>
</dbReference>
<dbReference type="Ensembl" id="ENSCPBT00000002731.1">
    <property type="protein sequence ID" value="ENSCPBP00000002238.1"/>
    <property type="gene ID" value="ENSCPBG00000001789.1"/>
</dbReference>
<name>A0A8C3F358_CHRPI</name>
<dbReference type="InterPro" id="IPR027417">
    <property type="entry name" value="P-loop_NTPase"/>
</dbReference>
<proteinExistence type="inferred from homology"/>
<dbReference type="GeneTree" id="ENSGT00940000155815"/>
<dbReference type="InterPro" id="IPR008145">
    <property type="entry name" value="GK/Ca_channel_bsu"/>
</dbReference>
<gene>
    <name evidence="7" type="primary">GUK1</name>
</gene>
<dbReference type="EC" id="2.7.4.8" evidence="2"/>
<dbReference type="GO" id="GO:0004385">
    <property type="term" value="F:GMP kinase activity"/>
    <property type="evidence" value="ECO:0007669"/>
    <property type="project" value="UniProtKB-EC"/>
</dbReference>
<dbReference type="PROSITE" id="PS00856">
    <property type="entry name" value="GUANYLATE_KINASE_1"/>
    <property type="match status" value="1"/>
</dbReference>
<dbReference type="GO" id="GO:0005829">
    <property type="term" value="C:cytosol"/>
    <property type="evidence" value="ECO:0007669"/>
    <property type="project" value="TreeGrafter"/>
</dbReference>
<reference evidence="7" key="2">
    <citation type="submission" date="2025-09" db="UniProtKB">
        <authorList>
            <consortium name="Ensembl"/>
        </authorList>
    </citation>
    <scope>IDENTIFICATION</scope>
</reference>
<keyword evidence="3" id="KW-0808">Transferase</keyword>
<evidence type="ECO:0000256" key="2">
    <source>
        <dbReference type="ARBA" id="ARBA00012961"/>
    </source>
</evidence>
<dbReference type="Pfam" id="PF00625">
    <property type="entry name" value="Guanylate_kin"/>
    <property type="match status" value="1"/>
</dbReference>
<dbReference type="PANTHER" id="PTHR23117:SF13">
    <property type="entry name" value="GUANYLATE KINASE"/>
    <property type="match status" value="1"/>
</dbReference>
<dbReference type="InterPro" id="IPR008144">
    <property type="entry name" value="Guanylate_kin-like_dom"/>
</dbReference>
<evidence type="ECO:0000313" key="8">
    <source>
        <dbReference type="Proteomes" id="UP000694380"/>
    </source>
</evidence>
<organism evidence="7 8">
    <name type="scientific">Chrysemys picta bellii</name>
    <name type="common">Western painted turtle</name>
    <name type="synonym">Emys bellii</name>
    <dbReference type="NCBI Taxonomy" id="8478"/>
    <lineage>
        <taxon>Eukaryota</taxon>
        <taxon>Metazoa</taxon>
        <taxon>Chordata</taxon>
        <taxon>Craniata</taxon>
        <taxon>Vertebrata</taxon>
        <taxon>Euteleostomi</taxon>
        <taxon>Archelosauria</taxon>
        <taxon>Testudinata</taxon>
        <taxon>Testudines</taxon>
        <taxon>Cryptodira</taxon>
        <taxon>Durocryptodira</taxon>
        <taxon>Testudinoidea</taxon>
        <taxon>Emydidae</taxon>
        <taxon>Chrysemys</taxon>
    </lineage>
</organism>
<dbReference type="Proteomes" id="UP000694380">
    <property type="component" value="Unplaced"/>
</dbReference>
<evidence type="ECO:0000256" key="6">
    <source>
        <dbReference type="ARBA" id="ARBA00022840"/>
    </source>
</evidence>
<keyword evidence="6" id="KW-0067">ATP-binding</keyword>
<evidence type="ECO:0000313" key="7">
    <source>
        <dbReference type="Ensembl" id="ENSCPBP00000002238.1"/>
    </source>
</evidence>
<dbReference type="InterPro" id="IPR017665">
    <property type="entry name" value="Guanylate_kinase"/>
</dbReference>
<dbReference type="InterPro" id="IPR020590">
    <property type="entry name" value="Guanylate_kinase_CS"/>
</dbReference>
<dbReference type="NCBIfam" id="TIGR03263">
    <property type="entry name" value="guanyl_kin"/>
    <property type="match status" value="1"/>
</dbReference>